<dbReference type="PANTHER" id="PTHR32305">
    <property type="match status" value="1"/>
</dbReference>
<dbReference type="InterPro" id="IPR022385">
    <property type="entry name" value="Rhs_assc_core"/>
</dbReference>
<dbReference type="EMBL" id="BONR01000007">
    <property type="protein sequence ID" value="GIG55601.1"/>
    <property type="molecule type" value="Genomic_DNA"/>
</dbReference>
<proteinExistence type="predicted"/>
<dbReference type="Pfam" id="PF14436">
    <property type="entry name" value="EndoU_bacteria"/>
    <property type="match status" value="1"/>
</dbReference>
<comment type="caution">
    <text evidence="2">The sequence shown here is derived from an EMBL/GenBank/DDBJ whole genome shotgun (WGS) entry which is preliminary data.</text>
</comment>
<dbReference type="PANTHER" id="PTHR32305:SF17">
    <property type="entry name" value="TRNA NUCLEASE WAPA"/>
    <property type="match status" value="1"/>
</dbReference>
<name>A0A919UKT8_9MICO</name>
<dbReference type="AlphaFoldDB" id="A0A919UKT8"/>
<dbReference type="InterPro" id="IPR050708">
    <property type="entry name" value="T6SS_VgrG/RHS"/>
</dbReference>
<evidence type="ECO:0000313" key="2">
    <source>
        <dbReference type="EMBL" id="GIG55601.1"/>
    </source>
</evidence>
<dbReference type="GO" id="GO:0004519">
    <property type="term" value="F:endonuclease activity"/>
    <property type="evidence" value="ECO:0007669"/>
    <property type="project" value="InterPro"/>
</dbReference>
<dbReference type="InterPro" id="IPR029501">
    <property type="entry name" value="EndoU_bac"/>
</dbReference>
<dbReference type="Proteomes" id="UP000652354">
    <property type="component" value="Unassembled WGS sequence"/>
</dbReference>
<gene>
    <name evidence="2" type="ORF">Dac01nite_23530</name>
</gene>
<organism evidence="2 3">
    <name type="scientific">Demequina activiva</name>
    <dbReference type="NCBI Taxonomy" id="1582364"/>
    <lineage>
        <taxon>Bacteria</taxon>
        <taxon>Bacillati</taxon>
        <taxon>Actinomycetota</taxon>
        <taxon>Actinomycetes</taxon>
        <taxon>Micrococcales</taxon>
        <taxon>Demequinaceae</taxon>
        <taxon>Demequina</taxon>
    </lineage>
</organism>
<keyword evidence="3" id="KW-1185">Reference proteome</keyword>
<dbReference type="NCBIfam" id="TIGR03696">
    <property type="entry name" value="Rhs_assc_core"/>
    <property type="match status" value="1"/>
</dbReference>
<dbReference type="RefSeq" id="WP_275404555.1">
    <property type="nucleotide sequence ID" value="NZ_BONR01000007.1"/>
</dbReference>
<evidence type="ECO:0000259" key="1">
    <source>
        <dbReference type="Pfam" id="PF14436"/>
    </source>
</evidence>
<sequence>MDAATQTLSWDAASNLTAVDGDTFMYDGAGQRVARITGTTASVWVGDMEVTDTDPSTAATVQARRFFQFEAVTVGYRDGVGVLTLMGDEQGSLQLALASDGTVTRNACIPYGVTRGVDGIDTEHCWLGQVEDDATGLTYLNACYFDPALGRFLSPDTLMSHGDPRTLDPYRYADNNPISYTDPTGLEPACASGGALDQDACFYGTQGVELDASALGGGANSEWDRGGSARKRPSLYLDAAAQTQGDVLFIPKMIVNAAGGALNVGIDTVNLLMLGIPVFALAPLATGSAAPAIPTVGVWGGDEPLGAIYYGASYTGSGLIIVATLGVGAGATGARAATTGTKAGAAAKTADDFVDLASATRRNHILNGDATGGGHLWPGLPGKTPFPKGWSGDRVMHEISDVATDPRSIFRKGRGNSTIVTGTRDGVDIRVILRNGDIVTGFPTNLPMNP</sequence>
<reference evidence="2" key="1">
    <citation type="submission" date="2021-01" db="EMBL/GenBank/DDBJ databases">
        <title>Whole genome shotgun sequence of Demequina activiva NBRC 110675.</title>
        <authorList>
            <person name="Komaki H."/>
            <person name="Tamura T."/>
        </authorList>
    </citation>
    <scope>NUCLEOTIDE SEQUENCE</scope>
    <source>
        <strain evidence="2">NBRC 110675</strain>
    </source>
</reference>
<evidence type="ECO:0000313" key="3">
    <source>
        <dbReference type="Proteomes" id="UP000652354"/>
    </source>
</evidence>
<feature type="domain" description="Bacterial EndoU nuclease" evidence="1">
    <location>
        <begin position="381"/>
        <end position="444"/>
    </location>
</feature>
<dbReference type="Gene3D" id="2.180.10.10">
    <property type="entry name" value="RHS repeat-associated core"/>
    <property type="match status" value="1"/>
</dbReference>
<accession>A0A919UKT8</accession>
<protein>
    <recommendedName>
        <fullName evidence="1">Bacterial EndoU nuclease domain-containing protein</fullName>
    </recommendedName>
</protein>